<dbReference type="WBParaSite" id="ALUE_0001541401-mRNA-1">
    <property type="protein sequence ID" value="ALUE_0001541401-mRNA-1"/>
    <property type="gene ID" value="ALUE_0001541401"/>
</dbReference>
<accession>A0A0M3IC46</accession>
<reference evidence="2" key="1">
    <citation type="submission" date="2017-02" db="UniProtKB">
        <authorList>
            <consortium name="WormBaseParasite"/>
        </authorList>
    </citation>
    <scope>IDENTIFICATION</scope>
</reference>
<dbReference type="Proteomes" id="UP000036681">
    <property type="component" value="Unplaced"/>
</dbReference>
<dbReference type="AlphaFoldDB" id="A0A0M3IC46"/>
<proteinExistence type="predicted"/>
<name>A0A0M3IC46_ASCLU</name>
<evidence type="ECO:0000313" key="2">
    <source>
        <dbReference type="WBParaSite" id="ALUE_0001541401-mRNA-1"/>
    </source>
</evidence>
<keyword evidence="1" id="KW-1185">Reference proteome</keyword>
<sequence>MTWDSKAEIDGDRNMLAQRFVCAGVFATHALAHKRLRRILTAYYRPVYRTFSDHRCFGIRTAEGMKGR</sequence>
<organism evidence="1 2">
    <name type="scientific">Ascaris lumbricoides</name>
    <name type="common">Giant roundworm</name>
    <dbReference type="NCBI Taxonomy" id="6252"/>
    <lineage>
        <taxon>Eukaryota</taxon>
        <taxon>Metazoa</taxon>
        <taxon>Ecdysozoa</taxon>
        <taxon>Nematoda</taxon>
        <taxon>Chromadorea</taxon>
        <taxon>Rhabditida</taxon>
        <taxon>Spirurina</taxon>
        <taxon>Ascaridomorpha</taxon>
        <taxon>Ascaridoidea</taxon>
        <taxon>Ascarididae</taxon>
        <taxon>Ascaris</taxon>
    </lineage>
</organism>
<protein>
    <submittedName>
        <fullName evidence="2">Transposase</fullName>
    </submittedName>
</protein>
<evidence type="ECO:0000313" key="1">
    <source>
        <dbReference type="Proteomes" id="UP000036681"/>
    </source>
</evidence>